<comment type="caution">
    <text evidence="9">Lacks conserved residue(s) required for the propagation of feature annotation.</text>
</comment>
<accession>A0A8J1XR76</accession>
<keyword evidence="6 9" id="KW-0406">Ion transport</keyword>
<dbReference type="PRINTS" id="PR01262">
    <property type="entry name" value="INNEXIN"/>
</dbReference>
<evidence type="ECO:0000256" key="3">
    <source>
        <dbReference type="ARBA" id="ARBA00022475"/>
    </source>
</evidence>
<dbReference type="AlphaFoldDB" id="A0A8J1XR76"/>
<evidence type="ECO:0000256" key="5">
    <source>
        <dbReference type="ARBA" id="ARBA00022989"/>
    </source>
</evidence>
<dbReference type="GO" id="GO:0005921">
    <property type="term" value="C:gap junction"/>
    <property type="evidence" value="ECO:0007669"/>
    <property type="project" value="UniProtKB-UniRule"/>
</dbReference>
<comment type="similarity">
    <text evidence="9">Belongs to the pannexin family.</text>
</comment>
<evidence type="ECO:0000256" key="2">
    <source>
        <dbReference type="ARBA" id="ARBA00022448"/>
    </source>
</evidence>
<dbReference type="GO" id="GO:0034220">
    <property type="term" value="P:monoatomic ion transmembrane transport"/>
    <property type="evidence" value="ECO:0007669"/>
    <property type="project" value="UniProtKB-KW"/>
</dbReference>
<dbReference type="GO" id="GO:0005886">
    <property type="term" value="C:plasma membrane"/>
    <property type="evidence" value="ECO:0007669"/>
    <property type="project" value="UniProtKB-SubCell"/>
</dbReference>
<keyword evidence="8 9" id="KW-0407">Ion channel</keyword>
<evidence type="ECO:0000256" key="1">
    <source>
        <dbReference type="ARBA" id="ARBA00004651"/>
    </source>
</evidence>
<evidence type="ECO:0000313" key="10">
    <source>
        <dbReference type="EMBL" id="CAH1795755.1"/>
    </source>
</evidence>
<evidence type="ECO:0000256" key="7">
    <source>
        <dbReference type="ARBA" id="ARBA00023136"/>
    </source>
</evidence>
<keyword evidence="2 9" id="KW-0813">Transport</keyword>
<evidence type="ECO:0000256" key="4">
    <source>
        <dbReference type="ARBA" id="ARBA00022692"/>
    </source>
</evidence>
<protein>
    <recommendedName>
        <fullName evidence="9">Innexin</fullName>
    </recommendedName>
</protein>
<proteinExistence type="inferred from homology"/>
<keyword evidence="3" id="KW-1003">Cell membrane</keyword>
<evidence type="ECO:0000256" key="6">
    <source>
        <dbReference type="ARBA" id="ARBA00023065"/>
    </source>
</evidence>
<dbReference type="Proteomes" id="UP000749559">
    <property type="component" value="Unassembled WGS sequence"/>
</dbReference>
<organism evidence="10 11">
    <name type="scientific">Owenia fusiformis</name>
    <name type="common">Polychaete worm</name>
    <dbReference type="NCBI Taxonomy" id="6347"/>
    <lineage>
        <taxon>Eukaryota</taxon>
        <taxon>Metazoa</taxon>
        <taxon>Spiralia</taxon>
        <taxon>Lophotrochozoa</taxon>
        <taxon>Annelida</taxon>
        <taxon>Polychaeta</taxon>
        <taxon>Sedentaria</taxon>
        <taxon>Canalipalpata</taxon>
        <taxon>Sabellida</taxon>
        <taxon>Oweniida</taxon>
        <taxon>Oweniidae</taxon>
        <taxon>Owenia</taxon>
    </lineage>
</organism>
<dbReference type="Pfam" id="PF00876">
    <property type="entry name" value="Innexin"/>
    <property type="match status" value="1"/>
</dbReference>
<dbReference type="PANTHER" id="PTHR11893:SF36">
    <property type="entry name" value="INNEXIN-5"/>
    <property type="match status" value="1"/>
</dbReference>
<dbReference type="EMBL" id="CAIIXF020000010">
    <property type="protein sequence ID" value="CAH1795755.1"/>
    <property type="molecule type" value="Genomic_DNA"/>
</dbReference>
<dbReference type="PANTHER" id="PTHR11893">
    <property type="entry name" value="INNEXIN"/>
    <property type="match status" value="1"/>
</dbReference>
<feature type="transmembrane region" description="Helical" evidence="9">
    <location>
        <begin position="287"/>
        <end position="311"/>
    </location>
</feature>
<evidence type="ECO:0000313" key="11">
    <source>
        <dbReference type="Proteomes" id="UP000749559"/>
    </source>
</evidence>
<comment type="subcellular location">
    <subcellularLocation>
        <location evidence="1 9">Cell membrane</location>
        <topology evidence="1 9">Multi-pass membrane protein</topology>
    </subcellularLocation>
</comment>
<comment type="caution">
    <text evidence="10">The sequence shown here is derived from an EMBL/GenBank/DDBJ whole genome shotgun (WGS) entry which is preliminary data.</text>
</comment>
<keyword evidence="11" id="KW-1185">Reference proteome</keyword>
<keyword evidence="4 9" id="KW-0812">Transmembrane</keyword>
<gene>
    <name evidence="9" type="primary">inx</name>
    <name evidence="10" type="ORF">OFUS_LOCUS20248</name>
</gene>
<reference evidence="10" key="1">
    <citation type="submission" date="2022-03" db="EMBL/GenBank/DDBJ databases">
        <authorList>
            <person name="Martin C."/>
        </authorList>
    </citation>
    <scope>NUCLEOTIDE SEQUENCE</scope>
</reference>
<dbReference type="PROSITE" id="PS51013">
    <property type="entry name" value="PANNEXIN"/>
    <property type="match status" value="1"/>
</dbReference>
<dbReference type="OrthoDB" id="5867527at2759"/>
<name>A0A8J1XR76_OWEFU</name>
<feature type="transmembrane region" description="Helical" evidence="9">
    <location>
        <begin position="200"/>
        <end position="226"/>
    </location>
</feature>
<keyword evidence="7 9" id="KW-0472">Membrane</keyword>
<feature type="transmembrane region" description="Helical" evidence="9">
    <location>
        <begin position="100"/>
        <end position="118"/>
    </location>
</feature>
<dbReference type="InterPro" id="IPR000990">
    <property type="entry name" value="Innexin"/>
</dbReference>
<comment type="function">
    <text evidence="9">Structural component of the gap junctions.</text>
</comment>
<sequence>MVSQFFGIVSKVAKLEVRTDDDWCDRLCHRYTTIVLVIFAIVVSTKQYVGDPITCWCPAHFTSQHVQYTDDVCWISNTYYHPMHDPVPRENEPRDFEVTYYQWVPMFLLIQAVLFYIPNMLWHVFNDKAGVNIHNIIDAASILAQVYSESREKTMKYLLRHMDRYLDSNREYRNNCIIRIKQFLSQNCCMICGKRYGNYLIVLYLVIKLFYLANVIGQLFLLNAFLGTRYNMYGFSVLRDLVNGSDWQTSEIFPRVTLCSFKIRALGNVQRHTVQCVLPINLFNEKIYIFIWFWYVFVAVSVLGNFLQWFWHSFRVARIRYIKKHLKVMDRITGEADKKLFQKFTERYLRQDGYLILRLISKNVSDLVVAEVIAGLWDNYKRNRPMTLRGGTDDESNI</sequence>
<evidence type="ECO:0000256" key="9">
    <source>
        <dbReference type="RuleBase" id="RU010713"/>
    </source>
</evidence>
<evidence type="ECO:0000256" key="8">
    <source>
        <dbReference type="ARBA" id="ARBA00023303"/>
    </source>
</evidence>
<keyword evidence="5 9" id="KW-1133">Transmembrane helix</keyword>